<comment type="caution">
    <text evidence="4">The sequence shown here is derived from an EMBL/GenBank/DDBJ whole genome shotgun (WGS) entry which is preliminary data.</text>
</comment>
<evidence type="ECO:0000313" key="4">
    <source>
        <dbReference type="EMBL" id="MBY5957135.1"/>
    </source>
</evidence>
<gene>
    <name evidence="4" type="ORF">KUV50_03235</name>
</gene>
<dbReference type="PANTHER" id="PTHR46429:SF1">
    <property type="entry name" value="23S RRNA (GUANOSINE-2'-O-)-METHYLTRANSFERASE RLMB"/>
    <property type="match status" value="1"/>
</dbReference>
<dbReference type="GO" id="GO:0005829">
    <property type="term" value="C:cytosol"/>
    <property type="evidence" value="ECO:0007669"/>
    <property type="project" value="TreeGrafter"/>
</dbReference>
<evidence type="ECO:0000259" key="3">
    <source>
        <dbReference type="Pfam" id="PF00588"/>
    </source>
</evidence>
<dbReference type="PANTHER" id="PTHR46429">
    <property type="entry name" value="23S RRNA (GUANOSINE-2'-O-)-METHYLTRANSFERASE RLMB"/>
    <property type="match status" value="1"/>
</dbReference>
<keyword evidence="2" id="KW-0808">Transferase</keyword>
<dbReference type="InterPro" id="IPR029028">
    <property type="entry name" value="Alpha/beta_knot_MTases"/>
</dbReference>
<accession>A0A953L7Z3</accession>
<dbReference type="EMBL" id="JAHVHU010000004">
    <property type="protein sequence ID" value="MBY5957135.1"/>
    <property type="molecule type" value="Genomic_DNA"/>
</dbReference>
<proteinExistence type="predicted"/>
<dbReference type="GO" id="GO:0008173">
    <property type="term" value="F:RNA methyltransferase activity"/>
    <property type="evidence" value="ECO:0007669"/>
    <property type="project" value="InterPro"/>
</dbReference>
<evidence type="ECO:0000313" key="5">
    <source>
        <dbReference type="Proteomes" id="UP000753961"/>
    </source>
</evidence>
<name>A0A953L7Z3_9BACT</name>
<dbReference type="GO" id="GO:0003723">
    <property type="term" value="F:RNA binding"/>
    <property type="evidence" value="ECO:0007669"/>
    <property type="project" value="InterPro"/>
</dbReference>
<keyword evidence="1 4" id="KW-0489">Methyltransferase</keyword>
<organism evidence="4 5">
    <name type="scientific">Membranihabitans marinus</name>
    <dbReference type="NCBI Taxonomy" id="1227546"/>
    <lineage>
        <taxon>Bacteria</taxon>
        <taxon>Pseudomonadati</taxon>
        <taxon>Bacteroidota</taxon>
        <taxon>Saprospiria</taxon>
        <taxon>Saprospirales</taxon>
        <taxon>Saprospiraceae</taxon>
        <taxon>Membranihabitans</taxon>
    </lineage>
</organism>
<feature type="domain" description="tRNA/rRNA methyltransferase SpoU type" evidence="3">
    <location>
        <begin position="25"/>
        <end position="167"/>
    </location>
</feature>
<evidence type="ECO:0000256" key="1">
    <source>
        <dbReference type="ARBA" id="ARBA00022603"/>
    </source>
</evidence>
<dbReference type="AlphaFoldDB" id="A0A953L7Z3"/>
<protein>
    <submittedName>
        <fullName evidence="4">TrmH family RNA methyltransferase</fullName>
    </submittedName>
</protein>
<dbReference type="GO" id="GO:0006396">
    <property type="term" value="P:RNA processing"/>
    <property type="evidence" value="ECO:0007669"/>
    <property type="project" value="InterPro"/>
</dbReference>
<keyword evidence="5" id="KW-1185">Reference proteome</keyword>
<sequence length="175" mass="19712">MRKLKLDELNRLNLKEFKELEKYPVHIVLDNIRSGVNVGSFFRTADAFALEHIHLCGYTPKPPHAEIFKTAIGSTKTVNWTHTPDVHDSIHQLKKAGCYCIGIEQTDQSILLHQVTHLQTPIALVFGNEVNGLTEGILPLLDEVWEVPQFGTKHSLNVSVCGGIVLWEVIRSLIR</sequence>
<dbReference type="Gene3D" id="3.40.1280.10">
    <property type="match status" value="1"/>
</dbReference>
<dbReference type="Pfam" id="PF00588">
    <property type="entry name" value="SpoU_methylase"/>
    <property type="match status" value="1"/>
</dbReference>
<dbReference type="InterPro" id="IPR029026">
    <property type="entry name" value="tRNA_m1G_MTases_N"/>
</dbReference>
<dbReference type="Proteomes" id="UP000753961">
    <property type="component" value="Unassembled WGS sequence"/>
</dbReference>
<dbReference type="InterPro" id="IPR001537">
    <property type="entry name" value="SpoU_MeTrfase"/>
</dbReference>
<dbReference type="InterPro" id="IPR004441">
    <property type="entry name" value="rRNA_MeTrfase_TrmH"/>
</dbReference>
<reference evidence="4" key="1">
    <citation type="submission" date="2021-06" db="EMBL/GenBank/DDBJ databases">
        <title>44 bacteria genomes isolated from Dapeng, Shenzhen.</title>
        <authorList>
            <person name="Zheng W."/>
            <person name="Yu S."/>
            <person name="Huang Y."/>
        </authorList>
    </citation>
    <scope>NUCLEOTIDE SEQUENCE</scope>
    <source>
        <strain evidence="4">DP5N28-2</strain>
    </source>
</reference>
<dbReference type="RefSeq" id="WP_222578658.1">
    <property type="nucleotide sequence ID" value="NZ_JAHVHU010000004.1"/>
</dbReference>
<dbReference type="GO" id="GO:0032259">
    <property type="term" value="P:methylation"/>
    <property type="evidence" value="ECO:0007669"/>
    <property type="project" value="UniProtKB-KW"/>
</dbReference>
<evidence type="ECO:0000256" key="2">
    <source>
        <dbReference type="ARBA" id="ARBA00022679"/>
    </source>
</evidence>
<dbReference type="SUPFAM" id="SSF75217">
    <property type="entry name" value="alpha/beta knot"/>
    <property type="match status" value="1"/>
</dbReference>